<dbReference type="EMBL" id="AP009387">
    <property type="protein sequence ID" value="BAG47564.1"/>
    <property type="molecule type" value="Genomic_DNA"/>
</dbReference>
<dbReference type="AlphaFoldDB" id="A0A0H3KV71"/>
<dbReference type="HOGENOM" id="CLU_183573_0_0_4"/>
<proteinExistence type="predicted"/>
<protein>
    <submittedName>
        <fullName evidence="1">Uncharacterized protein</fullName>
    </submittedName>
</protein>
<sequence>MNQYHRIETELAHVRNATQVLDEGRGQFPPRLEVCEPRYWITRLHAIRDLTIHHNYGHLTVQANELLAKLEKLRR</sequence>
<dbReference type="Proteomes" id="UP000008815">
    <property type="component" value="Chromosome 3"/>
</dbReference>
<organism evidence="1 2">
    <name type="scientific">Burkholderia multivorans (strain ATCC 17616 / 249)</name>
    <dbReference type="NCBI Taxonomy" id="395019"/>
    <lineage>
        <taxon>Bacteria</taxon>
        <taxon>Pseudomonadati</taxon>
        <taxon>Pseudomonadota</taxon>
        <taxon>Betaproteobacteria</taxon>
        <taxon>Burkholderiales</taxon>
        <taxon>Burkholderiaceae</taxon>
        <taxon>Burkholderia</taxon>
        <taxon>Burkholderia cepacia complex</taxon>
    </lineage>
</organism>
<evidence type="ECO:0000313" key="1">
    <source>
        <dbReference type="EMBL" id="BAG47564.1"/>
    </source>
</evidence>
<reference evidence="1 2" key="1">
    <citation type="submission" date="2007-04" db="EMBL/GenBank/DDBJ databases">
        <title>Complete genome sequence of Burkholderia multivorans ATCC 17616.</title>
        <authorList>
            <person name="Ohtsubo Y."/>
            <person name="Yamashita A."/>
            <person name="Kurokawa K."/>
            <person name="Takami H."/>
            <person name="Yuhara S."/>
            <person name="Nishiyama E."/>
            <person name="Endo R."/>
            <person name="Miyazaki R."/>
            <person name="Ono A."/>
            <person name="Yano K."/>
            <person name="Ito M."/>
            <person name="Sota M."/>
            <person name="Yuji N."/>
            <person name="Hattori M."/>
            <person name="Tsuda M."/>
        </authorList>
    </citation>
    <scope>NUCLEOTIDE SEQUENCE [LARGE SCALE GENOMIC DNA]</scope>
    <source>
        <strain evidence="2">ATCC 17616 / 249</strain>
    </source>
</reference>
<name>A0A0H3KV71_BURM1</name>
<evidence type="ECO:0000313" key="2">
    <source>
        <dbReference type="Proteomes" id="UP000008815"/>
    </source>
</evidence>
<accession>A0A0H3KV71</accession>
<gene>
    <name evidence="1" type="ordered locus">BMULJ_05749</name>
</gene>
<dbReference type="KEGG" id="bmj:BMULJ_05749"/>
<dbReference type="KEGG" id="bmu:Bmul_5771"/>
<keyword evidence="2" id="KW-1185">Reference proteome</keyword>